<gene>
    <name evidence="1" type="ORF">EPI10_001381</name>
</gene>
<dbReference type="Proteomes" id="UP000325315">
    <property type="component" value="Unassembled WGS sequence"/>
</dbReference>
<dbReference type="OrthoDB" id="1000385at2759"/>
<dbReference type="Gene3D" id="3.60.10.10">
    <property type="entry name" value="Endonuclease/exonuclease/phosphatase"/>
    <property type="match status" value="1"/>
</dbReference>
<organism evidence="1 2">
    <name type="scientific">Gossypium australe</name>
    <dbReference type="NCBI Taxonomy" id="47621"/>
    <lineage>
        <taxon>Eukaryota</taxon>
        <taxon>Viridiplantae</taxon>
        <taxon>Streptophyta</taxon>
        <taxon>Embryophyta</taxon>
        <taxon>Tracheophyta</taxon>
        <taxon>Spermatophyta</taxon>
        <taxon>Magnoliopsida</taxon>
        <taxon>eudicotyledons</taxon>
        <taxon>Gunneridae</taxon>
        <taxon>Pentapetalae</taxon>
        <taxon>rosids</taxon>
        <taxon>malvids</taxon>
        <taxon>Malvales</taxon>
        <taxon>Malvaceae</taxon>
        <taxon>Malvoideae</taxon>
        <taxon>Gossypium</taxon>
    </lineage>
</organism>
<sequence length="218" mass="25785">MENVRRRCGFFNGINVPADGTRGSFSKNHIDVEIQEEEGNPRLRFMVFYGASDVRDKAATWDLLRCLGRNNLLPWFVGGDFNDIAFANEKQGGVLREDARMEAFHRTFKDCHLEDIGYFGTRAGKIKQRRDREVKRLTRRLEELNCFGRLEESLAELVDVKLHLNMEMDKEERYWEQRARVNWLKMRDKNTSFFHKFASQRRRTNRIRGLQRSDDCTG</sequence>
<dbReference type="SUPFAM" id="SSF56219">
    <property type="entry name" value="DNase I-like"/>
    <property type="match status" value="1"/>
</dbReference>
<dbReference type="AlphaFoldDB" id="A0A5B6VB88"/>
<evidence type="ECO:0000313" key="2">
    <source>
        <dbReference type="Proteomes" id="UP000325315"/>
    </source>
</evidence>
<accession>A0A5B6VB88</accession>
<dbReference type="EMBL" id="SMMG02000007">
    <property type="protein sequence ID" value="KAA3466281.1"/>
    <property type="molecule type" value="Genomic_DNA"/>
</dbReference>
<comment type="caution">
    <text evidence="1">The sequence shown here is derived from an EMBL/GenBank/DDBJ whole genome shotgun (WGS) entry which is preliminary data.</text>
</comment>
<protein>
    <submittedName>
        <fullName evidence="1">5'-nucleotidase surE</fullName>
    </submittedName>
</protein>
<reference evidence="1" key="1">
    <citation type="submission" date="2019-08" db="EMBL/GenBank/DDBJ databases">
        <authorList>
            <person name="Liu F."/>
        </authorList>
    </citation>
    <scope>NUCLEOTIDE SEQUENCE [LARGE SCALE GENOMIC DNA]</scope>
    <source>
        <strain evidence="1">PA1801</strain>
        <tissue evidence="1">Leaf</tissue>
    </source>
</reference>
<evidence type="ECO:0000313" key="1">
    <source>
        <dbReference type="EMBL" id="KAA3466281.1"/>
    </source>
</evidence>
<name>A0A5B6VB88_9ROSI</name>
<dbReference type="InterPro" id="IPR036691">
    <property type="entry name" value="Endo/exonu/phosph_ase_sf"/>
</dbReference>
<proteinExistence type="predicted"/>
<keyword evidence="2" id="KW-1185">Reference proteome</keyword>